<name>A0ABN4MCE4_9BURK</name>
<reference evidence="1 2" key="1">
    <citation type="submission" date="2015-11" db="EMBL/GenBank/DDBJ databases">
        <title>Exploring the genomic traits of fungus-feeding bacterial genus Collimonas.</title>
        <authorList>
            <person name="Song C."/>
            <person name="Schmidt R."/>
            <person name="de Jager V."/>
            <person name="Krzyzanowska D."/>
            <person name="Jongedijk E."/>
            <person name="Cankar K."/>
            <person name="Beekwilder J."/>
            <person name="van Veen A."/>
            <person name="de Boer W."/>
            <person name="van Veen J.A."/>
            <person name="Garbeva P."/>
        </authorList>
    </citation>
    <scope>NUCLEOTIDE SEQUENCE [LARGE SCALE GENOMIC DNA]</scope>
    <source>
        <strain evidence="1 2">Ter291</strain>
    </source>
</reference>
<evidence type="ECO:0000313" key="2">
    <source>
        <dbReference type="Proteomes" id="UP000074914"/>
    </source>
</evidence>
<dbReference type="EMBL" id="CP013236">
    <property type="protein sequence ID" value="AMP15508.1"/>
    <property type="molecule type" value="Genomic_DNA"/>
</dbReference>
<organism evidence="1 2">
    <name type="scientific">Collimonas pratensis</name>
    <dbReference type="NCBI Taxonomy" id="279113"/>
    <lineage>
        <taxon>Bacteria</taxon>
        <taxon>Pseudomonadati</taxon>
        <taxon>Pseudomonadota</taxon>
        <taxon>Betaproteobacteria</taxon>
        <taxon>Burkholderiales</taxon>
        <taxon>Oxalobacteraceae</taxon>
        <taxon>Collimonas</taxon>
    </lineage>
</organism>
<evidence type="ECO:0000313" key="1">
    <source>
        <dbReference type="EMBL" id="AMP15508.1"/>
    </source>
</evidence>
<protein>
    <submittedName>
        <fullName evidence="1">Uncharacterized protein</fullName>
    </submittedName>
</protein>
<gene>
    <name evidence="1" type="ORF">CPter291_3271</name>
</gene>
<keyword evidence="2" id="KW-1185">Reference proteome</keyword>
<sequence>MLAQGGMPEAQCGSYLGKLVSDYGTEIVLDAVRTAVVEQTPDPVSFLKALCQRRKGERKTTAQWWSSEELIMAKGAEFSLEPLSGESMSAFKARIQAYIDNDGKPPAPKPLRVVSSTRHEPETVEVSPENRAAALEAARALRPTLVG</sequence>
<accession>A0ABN4MCE4</accession>
<dbReference type="Proteomes" id="UP000074914">
    <property type="component" value="Chromosome"/>
</dbReference>
<proteinExistence type="predicted"/>